<evidence type="ECO:0000313" key="4">
    <source>
        <dbReference type="Proteomes" id="UP001221757"/>
    </source>
</evidence>
<feature type="region of interest" description="Disordered" evidence="1">
    <location>
        <begin position="44"/>
        <end position="65"/>
    </location>
</feature>
<keyword evidence="4" id="KW-1185">Reference proteome</keyword>
<dbReference type="Proteomes" id="UP001221757">
    <property type="component" value="Unassembled WGS sequence"/>
</dbReference>
<evidence type="ECO:0000256" key="2">
    <source>
        <dbReference type="SAM" id="SignalP"/>
    </source>
</evidence>
<feature type="region of interest" description="Disordered" evidence="1">
    <location>
        <begin position="96"/>
        <end position="120"/>
    </location>
</feature>
<protein>
    <submittedName>
        <fullName evidence="3">Uncharacterized protein</fullName>
    </submittedName>
</protein>
<comment type="caution">
    <text evidence="3">The sequence shown here is derived from an EMBL/GenBank/DDBJ whole genome shotgun (WGS) entry which is preliminary data.</text>
</comment>
<name>A0AAD7GMK2_MYCRO</name>
<dbReference type="AlphaFoldDB" id="A0AAD7GMK2"/>
<evidence type="ECO:0000313" key="3">
    <source>
        <dbReference type="EMBL" id="KAJ7698019.1"/>
    </source>
</evidence>
<gene>
    <name evidence="3" type="ORF">B0H17DRAFT_1129964</name>
</gene>
<feature type="region of interest" description="Disordered" evidence="1">
    <location>
        <begin position="171"/>
        <end position="195"/>
    </location>
</feature>
<reference evidence="3" key="1">
    <citation type="submission" date="2023-03" db="EMBL/GenBank/DDBJ databases">
        <title>Massive genome expansion in bonnet fungi (Mycena s.s.) driven by repeated elements and novel gene families across ecological guilds.</title>
        <authorList>
            <consortium name="Lawrence Berkeley National Laboratory"/>
            <person name="Harder C.B."/>
            <person name="Miyauchi S."/>
            <person name="Viragh M."/>
            <person name="Kuo A."/>
            <person name="Thoen E."/>
            <person name="Andreopoulos B."/>
            <person name="Lu D."/>
            <person name="Skrede I."/>
            <person name="Drula E."/>
            <person name="Henrissat B."/>
            <person name="Morin E."/>
            <person name="Kohler A."/>
            <person name="Barry K."/>
            <person name="LaButti K."/>
            <person name="Morin E."/>
            <person name="Salamov A."/>
            <person name="Lipzen A."/>
            <person name="Mereny Z."/>
            <person name="Hegedus B."/>
            <person name="Baldrian P."/>
            <person name="Stursova M."/>
            <person name="Weitz H."/>
            <person name="Taylor A."/>
            <person name="Grigoriev I.V."/>
            <person name="Nagy L.G."/>
            <person name="Martin F."/>
            <person name="Kauserud H."/>
        </authorList>
    </citation>
    <scope>NUCLEOTIDE SEQUENCE</scope>
    <source>
        <strain evidence="3">CBHHK067</strain>
    </source>
</reference>
<feature type="signal peptide" evidence="2">
    <location>
        <begin position="1"/>
        <end position="18"/>
    </location>
</feature>
<accession>A0AAD7GMK2</accession>
<sequence>MKFFAFTALLSLVMAANARLRRFEAPEIGDVAVTLASLPHASDVSHPGLMQRRSEADSSAPAHASDAPIELVRVKGGWCFWHNRIVRAARGYKTLSESGRRSELDDNEPELAQTTGRGLDEGEVSHYAAHRPSASEVVKVATLRESSEPRRIRSADRRAYANSAEFEAIDSSKLMRDRTTKINPQAAGPALDENR</sequence>
<proteinExistence type="predicted"/>
<dbReference type="EMBL" id="JARKIE010000027">
    <property type="protein sequence ID" value="KAJ7698019.1"/>
    <property type="molecule type" value="Genomic_DNA"/>
</dbReference>
<feature type="chain" id="PRO_5041903292" evidence="2">
    <location>
        <begin position="19"/>
        <end position="195"/>
    </location>
</feature>
<keyword evidence="2" id="KW-0732">Signal</keyword>
<organism evidence="3 4">
    <name type="scientific">Mycena rosella</name>
    <name type="common">Pink bonnet</name>
    <name type="synonym">Agaricus rosellus</name>
    <dbReference type="NCBI Taxonomy" id="1033263"/>
    <lineage>
        <taxon>Eukaryota</taxon>
        <taxon>Fungi</taxon>
        <taxon>Dikarya</taxon>
        <taxon>Basidiomycota</taxon>
        <taxon>Agaricomycotina</taxon>
        <taxon>Agaricomycetes</taxon>
        <taxon>Agaricomycetidae</taxon>
        <taxon>Agaricales</taxon>
        <taxon>Marasmiineae</taxon>
        <taxon>Mycenaceae</taxon>
        <taxon>Mycena</taxon>
    </lineage>
</organism>
<evidence type="ECO:0000256" key="1">
    <source>
        <dbReference type="SAM" id="MobiDB-lite"/>
    </source>
</evidence>